<evidence type="ECO:0000313" key="2">
    <source>
        <dbReference type="Proteomes" id="UP000009376"/>
    </source>
</evidence>
<dbReference type="GO" id="GO:0008168">
    <property type="term" value="F:methyltransferase activity"/>
    <property type="evidence" value="ECO:0007669"/>
    <property type="project" value="UniProtKB-KW"/>
</dbReference>
<dbReference type="CDD" id="cd02440">
    <property type="entry name" value="AdoMet_MTases"/>
    <property type="match status" value="1"/>
</dbReference>
<dbReference type="InterPro" id="IPR029063">
    <property type="entry name" value="SAM-dependent_MTases_sf"/>
</dbReference>
<dbReference type="PANTHER" id="PTHR43861:SF6">
    <property type="entry name" value="METHYLTRANSFERASE TYPE 11"/>
    <property type="match status" value="1"/>
</dbReference>
<name>D6GU92_PARA5</name>
<keyword evidence="1" id="KW-0808">Transferase</keyword>
<evidence type="ECO:0000313" key="1">
    <source>
        <dbReference type="EMBL" id="EFD93221.1"/>
    </source>
</evidence>
<dbReference type="Gene3D" id="3.40.50.150">
    <property type="entry name" value="Vaccinia Virus protein VP39"/>
    <property type="match status" value="1"/>
</dbReference>
<dbReference type="PANTHER" id="PTHR43861">
    <property type="entry name" value="TRANS-ACONITATE 2-METHYLTRANSFERASE-RELATED"/>
    <property type="match status" value="1"/>
</dbReference>
<dbReference type="SUPFAM" id="SSF53335">
    <property type="entry name" value="S-adenosyl-L-methionine-dependent methyltransferases"/>
    <property type="match status" value="1"/>
</dbReference>
<proteinExistence type="predicted"/>
<accession>D6GU92</accession>
<dbReference type="AlphaFoldDB" id="D6GU92"/>
<organism evidence="1 2">
    <name type="scientific">Candidatus Parvarchaeum acidophilus ARMAN-5</name>
    <dbReference type="NCBI Taxonomy" id="662762"/>
    <lineage>
        <taxon>Archaea</taxon>
        <taxon>Candidatus Parvarchaeota</taxon>
        <taxon>Candidatus Parvarchaeum</taxon>
    </lineage>
</organism>
<dbReference type="Pfam" id="PF13489">
    <property type="entry name" value="Methyltransf_23"/>
    <property type="match status" value="1"/>
</dbReference>
<keyword evidence="1" id="KW-0489">Methyltransferase</keyword>
<reference evidence="1 2" key="1">
    <citation type="journal article" date="2010" name="Proc. Natl. Acad. Sci. U.S.A.">
        <title>Enigmatic, ultrasmall, uncultivated Archaea.</title>
        <authorList>
            <person name="Baker B.J."/>
            <person name="Comolli L.R."/>
            <person name="Dick G.J."/>
            <person name="Hauser L.J."/>
            <person name="Hyatt D."/>
            <person name="Dill B.D."/>
            <person name="Land M.L."/>
            <person name="Verberkmoes N.C."/>
            <person name="Hettich R.L."/>
            <person name="Banfield J.F."/>
        </authorList>
    </citation>
    <scope>NUCLEOTIDE SEQUENCE [LARGE SCALE GENOMIC DNA]</scope>
</reference>
<dbReference type="Proteomes" id="UP000009376">
    <property type="component" value="Unassembled WGS sequence"/>
</dbReference>
<dbReference type="EMBL" id="GG745544">
    <property type="protein sequence ID" value="EFD93221.1"/>
    <property type="molecule type" value="Genomic_DNA"/>
</dbReference>
<sequence>MDSIIYYNAIKSSYEGLYFKEQIKKIQFLLSKFEIKTPYTILDVGAGTGILETILRNNNITALEPSDMADMIVQRKLNNVSIVRETIEKFQTDKKFDFVFCITVLQDIPEEQRENAIEKMISLTNEGGFTIISVLKASGIDLSILNPMESGEIENDIYFIFRK</sequence>
<gene>
    <name evidence="1" type="ORF">BJBARM5_0013</name>
</gene>
<dbReference type="GO" id="GO:0032259">
    <property type="term" value="P:methylation"/>
    <property type="evidence" value="ECO:0007669"/>
    <property type="project" value="UniProtKB-KW"/>
</dbReference>
<protein>
    <submittedName>
        <fullName evidence="1">Methyltransferase type 12</fullName>
    </submittedName>
</protein>